<protein>
    <submittedName>
        <fullName evidence="3">Aromatic-ring-hydroxylating dioxygenase subunit beta</fullName>
    </submittedName>
</protein>
<dbReference type="Gene3D" id="3.10.450.50">
    <property type="match status" value="1"/>
</dbReference>
<dbReference type="InterPro" id="IPR032710">
    <property type="entry name" value="NTF2-like_dom_sf"/>
</dbReference>
<dbReference type="EMBL" id="JAEQNA010000009">
    <property type="protein sequence ID" value="MBL0422642.1"/>
    <property type="molecule type" value="Genomic_DNA"/>
</dbReference>
<evidence type="ECO:0000256" key="2">
    <source>
        <dbReference type="ARBA" id="ARBA00023002"/>
    </source>
</evidence>
<dbReference type="InterPro" id="IPR000391">
    <property type="entry name" value="Rng_hydr_dOase-bsu"/>
</dbReference>
<sequence>MLLASYADAIDDERYDEWPSFFTEKCLYKIISRDNQRRKLPMGLMYCDNRNMLRDRITSMRSANVFEPHTYRHALGRTLVTDGGDGSIAARTNYIVARIMHDGQTDLFSTGRYEDRIVEAEGKLLFRERVVVTDSTSTDALLVVPL</sequence>
<name>A0A936ZMT6_9BURK</name>
<evidence type="ECO:0000313" key="3">
    <source>
        <dbReference type="EMBL" id="MBL0422642.1"/>
    </source>
</evidence>
<keyword evidence="2" id="KW-0560">Oxidoreductase</keyword>
<keyword evidence="3" id="KW-0223">Dioxygenase</keyword>
<comment type="similarity">
    <text evidence="1">Belongs to the bacterial ring-hydroxylating dioxygenase beta subunit family.</text>
</comment>
<dbReference type="SUPFAM" id="SSF54427">
    <property type="entry name" value="NTF2-like"/>
    <property type="match status" value="1"/>
</dbReference>
<gene>
    <name evidence="3" type="ORF">JI739_20075</name>
</gene>
<comment type="caution">
    <text evidence="3">The sequence shown here is derived from an EMBL/GenBank/DDBJ whole genome shotgun (WGS) entry which is preliminary data.</text>
</comment>
<dbReference type="AlphaFoldDB" id="A0A936ZMT6"/>
<reference evidence="3" key="1">
    <citation type="submission" date="2021-01" db="EMBL/GenBank/DDBJ databases">
        <title>Ramlibacter sp. strain AW1 16S ribosomal RNA gene Genome sequencing and assembly.</title>
        <authorList>
            <person name="Kang M."/>
        </authorList>
    </citation>
    <scope>NUCLEOTIDE SEQUENCE</scope>
    <source>
        <strain evidence="3">AW1</strain>
    </source>
</reference>
<dbReference type="Pfam" id="PF00866">
    <property type="entry name" value="Ring_hydroxyl_B"/>
    <property type="match status" value="1"/>
</dbReference>
<evidence type="ECO:0000256" key="1">
    <source>
        <dbReference type="ARBA" id="ARBA00009570"/>
    </source>
</evidence>
<dbReference type="GO" id="GO:0051213">
    <property type="term" value="F:dioxygenase activity"/>
    <property type="evidence" value="ECO:0007669"/>
    <property type="project" value="UniProtKB-KW"/>
</dbReference>
<keyword evidence="4" id="KW-1185">Reference proteome</keyword>
<accession>A0A936ZMT6</accession>
<dbReference type="Proteomes" id="UP000613011">
    <property type="component" value="Unassembled WGS sequence"/>
</dbReference>
<organism evidence="3 4">
    <name type="scientific">Ramlibacter aurantiacus</name>
    <dbReference type="NCBI Taxonomy" id="2801330"/>
    <lineage>
        <taxon>Bacteria</taxon>
        <taxon>Pseudomonadati</taxon>
        <taxon>Pseudomonadota</taxon>
        <taxon>Betaproteobacteria</taxon>
        <taxon>Burkholderiales</taxon>
        <taxon>Comamonadaceae</taxon>
        <taxon>Ramlibacter</taxon>
    </lineage>
</organism>
<dbReference type="CDD" id="cd00667">
    <property type="entry name" value="ring_hydroxylating_dioxygenases_beta"/>
    <property type="match status" value="1"/>
</dbReference>
<evidence type="ECO:0000313" key="4">
    <source>
        <dbReference type="Proteomes" id="UP000613011"/>
    </source>
</evidence>
<proteinExistence type="inferred from homology"/>